<dbReference type="EMBL" id="JABFAF010000003">
    <property type="protein sequence ID" value="MBA0851375.1"/>
    <property type="molecule type" value="Genomic_DNA"/>
</dbReference>
<evidence type="ECO:0000313" key="1">
    <source>
        <dbReference type="EMBL" id="MBA0851375.1"/>
    </source>
</evidence>
<keyword evidence="2" id="KW-1185">Reference proteome</keyword>
<accession>A0A7J9KXZ7</accession>
<evidence type="ECO:0000313" key="2">
    <source>
        <dbReference type="Proteomes" id="UP000593576"/>
    </source>
</evidence>
<dbReference type="Proteomes" id="UP000593576">
    <property type="component" value="Unassembled WGS sequence"/>
</dbReference>
<reference evidence="1 2" key="1">
    <citation type="journal article" date="2019" name="Genome Biol. Evol.">
        <title>Insights into the evolution of the New World diploid cottons (Gossypium, subgenus Houzingenia) based on genome sequencing.</title>
        <authorList>
            <person name="Grover C.E."/>
            <person name="Arick M.A. 2nd"/>
            <person name="Thrash A."/>
            <person name="Conover J.L."/>
            <person name="Sanders W.S."/>
            <person name="Peterson D.G."/>
            <person name="Frelichowski J.E."/>
            <person name="Scheffler J.A."/>
            <person name="Scheffler B.E."/>
            <person name="Wendel J.F."/>
        </authorList>
    </citation>
    <scope>NUCLEOTIDE SEQUENCE [LARGE SCALE GENOMIC DNA]</scope>
    <source>
        <strain evidence="1">1</strain>
        <tissue evidence="1">Leaf</tissue>
    </source>
</reference>
<gene>
    <name evidence="1" type="ORF">Goshw_018903</name>
</gene>
<sequence length="54" mass="6255">MCICHGPQFKARDHRTKCIQWRSIAHMGIIWPIRTGPIQRAIGQACQIEAWLAR</sequence>
<proteinExistence type="predicted"/>
<name>A0A7J9KXZ7_GOSSC</name>
<dbReference type="AlphaFoldDB" id="A0A7J9KXZ7"/>
<comment type="caution">
    <text evidence="1">The sequence shown here is derived from an EMBL/GenBank/DDBJ whole genome shotgun (WGS) entry which is preliminary data.</text>
</comment>
<protein>
    <submittedName>
        <fullName evidence="1">Uncharacterized protein</fullName>
    </submittedName>
</protein>
<organism evidence="1 2">
    <name type="scientific">Gossypium schwendimanii</name>
    <name type="common">Cotton</name>
    <dbReference type="NCBI Taxonomy" id="34291"/>
    <lineage>
        <taxon>Eukaryota</taxon>
        <taxon>Viridiplantae</taxon>
        <taxon>Streptophyta</taxon>
        <taxon>Embryophyta</taxon>
        <taxon>Tracheophyta</taxon>
        <taxon>Spermatophyta</taxon>
        <taxon>Magnoliopsida</taxon>
        <taxon>eudicotyledons</taxon>
        <taxon>Gunneridae</taxon>
        <taxon>Pentapetalae</taxon>
        <taxon>rosids</taxon>
        <taxon>malvids</taxon>
        <taxon>Malvales</taxon>
        <taxon>Malvaceae</taxon>
        <taxon>Malvoideae</taxon>
        <taxon>Gossypium</taxon>
    </lineage>
</organism>